<reference evidence="2 3" key="1">
    <citation type="submission" date="2017-05" db="EMBL/GenBank/DDBJ databases">
        <authorList>
            <person name="Varghese N."/>
            <person name="Submissions S."/>
        </authorList>
    </citation>
    <scope>NUCLEOTIDE SEQUENCE [LARGE SCALE GENOMIC DNA]</scope>
    <source>
        <strain evidence="2 3">DSM 19382</strain>
    </source>
</reference>
<dbReference type="AlphaFoldDB" id="A0A521DEC0"/>
<name>A0A521DEC0_9FLAO</name>
<dbReference type="OrthoDB" id="886444at2"/>
<dbReference type="Proteomes" id="UP000468990">
    <property type="component" value="Unassembled WGS sequence"/>
</dbReference>
<evidence type="ECO:0000313" key="2">
    <source>
        <dbReference type="EMBL" id="SMO69932.1"/>
    </source>
</evidence>
<protein>
    <submittedName>
        <fullName evidence="2">Uncharacterized protein</fullName>
    </submittedName>
</protein>
<sequence>MRNQLKYILVIFIFSLKIYSQNDSDSIRKNWKYFHLKTNTKAFVIDHTPAPALCGTFAFSSITIVKTESGETFRVLDLCNSKSYKKNQKIEIMPSDKPQFNVMLPSIIIESNEGHILEFGYEKTILETTWAIIKE</sequence>
<organism evidence="2 3">
    <name type="scientific">Flavobacterium resistens</name>
    <dbReference type="NCBI Taxonomy" id="443612"/>
    <lineage>
        <taxon>Bacteria</taxon>
        <taxon>Pseudomonadati</taxon>
        <taxon>Bacteroidota</taxon>
        <taxon>Flavobacteriia</taxon>
        <taxon>Flavobacteriales</taxon>
        <taxon>Flavobacteriaceae</taxon>
        <taxon>Flavobacterium</taxon>
    </lineage>
</organism>
<dbReference type="Proteomes" id="UP000317289">
    <property type="component" value="Unassembled WGS sequence"/>
</dbReference>
<accession>A0A521DEC0</accession>
<gene>
    <name evidence="1" type="ORF">GJU42_13015</name>
    <name evidence="2" type="ORF">SAMN06265349_103172</name>
</gene>
<evidence type="ECO:0000313" key="1">
    <source>
        <dbReference type="EMBL" id="MRX68883.1"/>
    </source>
</evidence>
<dbReference type="RefSeq" id="WP_142450869.1">
    <property type="nucleotide sequence ID" value="NZ_FXTA01000003.1"/>
</dbReference>
<dbReference type="EMBL" id="WKKG01000006">
    <property type="protein sequence ID" value="MRX68883.1"/>
    <property type="molecule type" value="Genomic_DNA"/>
</dbReference>
<keyword evidence="4" id="KW-1185">Reference proteome</keyword>
<evidence type="ECO:0000313" key="3">
    <source>
        <dbReference type="Proteomes" id="UP000317289"/>
    </source>
</evidence>
<proteinExistence type="predicted"/>
<reference evidence="1 4" key="2">
    <citation type="submission" date="2019-11" db="EMBL/GenBank/DDBJ databases">
        <title>Flavobacterium resistens genome.</title>
        <authorList>
            <person name="Wilson V.M."/>
            <person name="Newman J.D."/>
        </authorList>
    </citation>
    <scope>NUCLEOTIDE SEQUENCE [LARGE SCALE GENOMIC DNA]</scope>
    <source>
        <strain evidence="1 4">DSM 19382</strain>
    </source>
</reference>
<evidence type="ECO:0000313" key="4">
    <source>
        <dbReference type="Proteomes" id="UP000468990"/>
    </source>
</evidence>
<dbReference type="EMBL" id="FXTA01000003">
    <property type="protein sequence ID" value="SMO69932.1"/>
    <property type="molecule type" value="Genomic_DNA"/>
</dbReference>